<gene>
    <name evidence="2" type="ORF">PPL_03634</name>
</gene>
<dbReference type="Proteomes" id="UP000001396">
    <property type="component" value="Unassembled WGS sequence"/>
</dbReference>
<organism evidence="2 3">
    <name type="scientific">Heterostelium pallidum (strain ATCC 26659 / Pp 5 / PN500)</name>
    <name type="common">Cellular slime mold</name>
    <name type="synonym">Polysphondylium pallidum</name>
    <dbReference type="NCBI Taxonomy" id="670386"/>
    <lineage>
        <taxon>Eukaryota</taxon>
        <taxon>Amoebozoa</taxon>
        <taxon>Evosea</taxon>
        <taxon>Eumycetozoa</taxon>
        <taxon>Dictyostelia</taxon>
        <taxon>Acytosteliales</taxon>
        <taxon>Acytosteliaceae</taxon>
        <taxon>Heterostelium</taxon>
    </lineage>
</organism>
<dbReference type="RefSeq" id="XP_020435601.1">
    <property type="nucleotide sequence ID" value="XM_020574559.1"/>
</dbReference>
<reference evidence="2 3" key="1">
    <citation type="journal article" date="2011" name="Genome Res.">
        <title>Phylogeny-wide analysis of social amoeba genomes highlights ancient origins for complex intercellular communication.</title>
        <authorList>
            <person name="Heidel A.J."/>
            <person name="Lawal H.M."/>
            <person name="Felder M."/>
            <person name="Schilde C."/>
            <person name="Helps N.R."/>
            <person name="Tunggal B."/>
            <person name="Rivero F."/>
            <person name="John U."/>
            <person name="Schleicher M."/>
            <person name="Eichinger L."/>
            <person name="Platzer M."/>
            <person name="Noegel A.A."/>
            <person name="Schaap P."/>
            <person name="Gloeckner G."/>
        </authorList>
    </citation>
    <scope>NUCLEOTIDE SEQUENCE [LARGE SCALE GENOMIC DNA]</scope>
    <source>
        <strain evidence="3">ATCC 26659 / Pp 5 / PN500</strain>
    </source>
</reference>
<evidence type="ECO:0000313" key="3">
    <source>
        <dbReference type="Proteomes" id="UP000001396"/>
    </source>
</evidence>
<dbReference type="EMBL" id="ADBJ01000015">
    <property type="protein sequence ID" value="EFA83484.1"/>
    <property type="molecule type" value="Genomic_DNA"/>
</dbReference>
<keyword evidence="3" id="KW-1185">Reference proteome</keyword>
<name>D3B5B9_HETP5</name>
<accession>D3B5B9</accession>
<proteinExistence type="predicted"/>
<evidence type="ECO:0000313" key="2">
    <source>
        <dbReference type="EMBL" id="EFA83484.1"/>
    </source>
</evidence>
<evidence type="ECO:0000256" key="1">
    <source>
        <dbReference type="SAM" id="MobiDB-lite"/>
    </source>
</evidence>
<feature type="region of interest" description="Disordered" evidence="1">
    <location>
        <begin position="1"/>
        <end position="20"/>
    </location>
</feature>
<dbReference type="AlphaFoldDB" id="D3B5B9"/>
<dbReference type="InParanoid" id="D3B5B9"/>
<protein>
    <submittedName>
        <fullName evidence="2">Uncharacterized protein</fullName>
    </submittedName>
</protein>
<dbReference type="GeneID" id="31359121"/>
<sequence>MLYKSLQNLMSSSSSSMTKSFSTQTGVASAQSSNNTALLHLNLSDVNVLDIIYIDYLTVDL</sequence>
<comment type="caution">
    <text evidence="2">The sequence shown here is derived from an EMBL/GenBank/DDBJ whole genome shotgun (WGS) entry which is preliminary data.</text>
</comment>